<dbReference type="Proteomes" id="UP000694549">
    <property type="component" value="Unplaced"/>
</dbReference>
<reference evidence="2" key="2">
    <citation type="submission" date="2025-09" db="UniProtKB">
        <authorList>
            <consortium name="Ensembl"/>
        </authorList>
    </citation>
    <scope>IDENTIFICATION</scope>
</reference>
<protein>
    <recommendedName>
        <fullName evidence="1">MCM9 N-terminal domain-containing protein</fullName>
    </recommendedName>
</protein>
<organism evidence="2 3">
    <name type="scientific">Anas zonorhyncha</name>
    <name type="common">Eastern spot-billed duck</name>
    <dbReference type="NCBI Taxonomy" id="75864"/>
    <lineage>
        <taxon>Eukaryota</taxon>
        <taxon>Metazoa</taxon>
        <taxon>Chordata</taxon>
        <taxon>Craniata</taxon>
        <taxon>Vertebrata</taxon>
        <taxon>Euteleostomi</taxon>
        <taxon>Archelosauria</taxon>
        <taxon>Archosauria</taxon>
        <taxon>Dinosauria</taxon>
        <taxon>Saurischia</taxon>
        <taxon>Theropoda</taxon>
        <taxon>Coelurosauria</taxon>
        <taxon>Aves</taxon>
        <taxon>Neognathae</taxon>
        <taxon>Galloanserae</taxon>
        <taxon>Anseriformes</taxon>
        <taxon>Anatidae</taxon>
        <taxon>Anatinae</taxon>
        <taxon>Anas</taxon>
    </lineage>
</organism>
<dbReference type="Pfam" id="PF26066">
    <property type="entry name" value="MCM9_N"/>
    <property type="match status" value="1"/>
</dbReference>
<keyword evidence="3" id="KW-1185">Reference proteome</keyword>
<accession>A0A8B9UYM6</accession>
<proteinExistence type="predicted"/>
<dbReference type="Ensembl" id="ENSAZOT00000015853.1">
    <property type="protein sequence ID" value="ENSAZOP00000014757.1"/>
    <property type="gene ID" value="ENSAZOG00000009538.1"/>
</dbReference>
<evidence type="ECO:0000313" key="3">
    <source>
        <dbReference type="Proteomes" id="UP000694549"/>
    </source>
</evidence>
<dbReference type="AlphaFoldDB" id="A0A8B9UYM6"/>
<feature type="domain" description="MCM9 N-terminal" evidence="1">
    <location>
        <begin position="6"/>
        <end position="104"/>
    </location>
</feature>
<evidence type="ECO:0000259" key="1">
    <source>
        <dbReference type="Pfam" id="PF26066"/>
    </source>
</evidence>
<reference evidence="2" key="1">
    <citation type="submission" date="2025-08" db="UniProtKB">
        <authorList>
            <consortium name="Ensembl"/>
        </authorList>
    </citation>
    <scope>IDENTIFICATION</scope>
</reference>
<evidence type="ECO:0000313" key="2">
    <source>
        <dbReference type="Ensembl" id="ENSAZOP00000014757.1"/>
    </source>
</evidence>
<dbReference type="InterPro" id="IPR058768">
    <property type="entry name" value="MCM9_N"/>
</dbReference>
<name>A0A8B9UYM6_9AVES</name>
<sequence>MALGAEQVAFIGQVFESYVLQHHRDELLAILRERDAEAHYAVVVDALTLFETNMEIGEYFNAFPARVLPIFDSALRRAALTALQAAEPAPGLCVKTNLHARISGECGCRPVTASFCGKSCSPNRRSVSGYFSCQPEGLTKISFRGKSVPPSFSC</sequence>